<evidence type="ECO:0000256" key="5">
    <source>
        <dbReference type="SAM" id="Phobius"/>
    </source>
</evidence>
<name>A0ABW8NJA6_9GAMM</name>
<proteinExistence type="predicted"/>
<dbReference type="PANTHER" id="PTHR30329:SF21">
    <property type="entry name" value="LIPOPROTEIN YIAD-RELATED"/>
    <property type="match status" value="1"/>
</dbReference>
<comment type="caution">
    <text evidence="7">The sequence shown here is derived from an EMBL/GenBank/DDBJ whole genome shotgun (WGS) entry which is preliminary data.</text>
</comment>
<keyword evidence="5" id="KW-1133">Transmembrane helix</keyword>
<dbReference type="InterPro" id="IPR006664">
    <property type="entry name" value="OMP_bac"/>
</dbReference>
<protein>
    <submittedName>
        <fullName evidence="7">OmpA family protein</fullName>
    </submittedName>
</protein>
<dbReference type="Gene3D" id="3.30.1330.60">
    <property type="entry name" value="OmpA-like domain"/>
    <property type="match status" value="1"/>
</dbReference>
<dbReference type="PANTHER" id="PTHR30329">
    <property type="entry name" value="STATOR ELEMENT OF FLAGELLAR MOTOR COMPLEX"/>
    <property type="match status" value="1"/>
</dbReference>
<evidence type="ECO:0000313" key="7">
    <source>
        <dbReference type="EMBL" id="MFK4753058.1"/>
    </source>
</evidence>
<dbReference type="InterPro" id="IPR036737">
    <property type="entry name" value="OmpA-like_sf"/>
</dbReference>
<dbReference type="PROSITE" id="PS51123">
    <property type="entry name" value="OMPA_2"/>
    <property type="match status" value="1"/>
</dbReference>
<dbReference type="PROSITE" id="PS01068">
    <property type="entry name" value="OMPA_1"/>
    <property type="match status" value="1"/>
</dbReference>
<keyword evidence="3" id="KW-0998">Cell outer membrane</keyword>
<dbReference type="InterPro" id="IPR006690">
    <property type="entry name" value="OMPA-like_CS"/>
</dbReference>
<dbReference type="Proteomes" id="UP001620597">
    <property type="component" value="Unassembled WGS sequence"/>
</dbReference>
<evidence type="ECO:0000256" key="2">
    <source>
        <dbReference type="ARBA" id="ARBA00023136"/>
    </source>
</evidence>
<feature type="domain" description="OmpA-like" evidence="6">
    <location>
        <begin position="93"/>
        <end position="210"/>
    </location>
</feature>
<evidence type="ECO:0000259" key="6">
    <source>
        <dbReference type="PROSITE" id="PS51123"/>
    </source>
</evidence>
<organism evidence="7 8">
    <name type="scientific">Oceanobacter antarcticus</name>
    <dbReference type="NCBI Taxonomy" id="3133425"/>
    <lineage>
        <taxon>Bacteria</taxon>
        <taxon>Pseudomonadati</taxon>
        <taxon>Pseudomonadota</taxon>
        <taxon>Gammaproteobacteria</taxon>
        <taxon>Oceanospirillales</taxon>
        <taxon>Oceanospirillaceae</taxon>
        <taxon>Oceanobacter</taxon>
    </lineage>
</organism>
<dbReference type="PRINTS" id="PR01023">
    <property type="entry name" value="NAFLGMOTY"/>
</dbReference>
<dbReference type="EMBL" id="JBBKTX010000013">
    <property type="protein sequence ID" value="MFK4753058.1"/>
    <property type="molecule type" value="Genomic_DNA"/>
</dbReference>
<dbReference type="InterPro" id="IPR006665">
    <property type="entry name" value="OmpA-like"/>
</dbReference>
<keyword evidence="8" id="KW-1185">Reference proteome</keyword>
<dbReference type="SUPFAM" id="SSF103088">
    <property type="entry name" value="OmpA-like"/>
    <property type="match status" value="1"/>
</dbReference>
<gene>
    <name evidence="7" type="ORF">WG929_11610</name>
</gene>
<keyword evidence="5" id="KW-0812">Transmembrane</keyword>
<dbReference type="CDD" id="cd07185">
    <property type="entry name" value="OmpA_C-like"/>
    <property type="match status" value="1"/>
</dbReference>
<keyword evidence="2 4" id="KW-0472">Membrane</keyword>
<dbReference type="RefSeq" id="WP_416206142.1">
    <property type="nucleotide sequence ID" value="NZ_JBBKTX010000013.1"/>
</dbReference>
<evidence type="ECO:0000256" key="3">
    <source>
        <dbReference type="ARBA" id="ARBA00023237"/>
    </source>
</evidence>
<reference evidence="7 8" key="1">
    <citation type="submission" date="2024-03" db="EMBL/GenBank/DDBJ databases">
        <title>High-quality draft genome sequence of Oceanobacter sp. wDCs-4.</title>
        <authorList>
            <person name="Dong C."/>
        </authorList>
    </citation>
    <scope>NUCLEOTIDE SEQUENCE [LARGE SCALE GENOMIC DNA]</scope>
    <source>
        <strain evidence="8">wDCs-4</strain>
    </source>
</reference>
<sequence>MMLTSGCTTFDAYTGEEKTSKTAIGAGIGASVGAVVAYATNKDEKSGTRNRRILAAAAGGGLVGGSIGYYMDAQEAKLRKQLRGSGVSVERVGDNINLIMPGNITFSSGRAAIASDFYDVLNSVVVVLKEYDSTLVVVSGHTDSDGSEGFNQALSEQRARSVSNYLQSQGINSVRLDAVGFGESQPVATNSTAAGKELNRRVEITLLPITK</sequence>
<evidence type="ECO:0000256" key="1">
    <source>
        <dbReference type="ARBA" id="ARBA00004442"/>
    </source>
</evidence>
<evidence type="ECO:0000313" key="8">
    <source>
        <dbReference type="Proteomes" id="UP001620597"/>
    </source>
</evidence>
<feature type="transmembrane region" description="Helical" evidence="5">
    <location>
        <begin position="53"/>
        <end position="71"/>
    </location>
</feature>
<dbReference type="PRINTS" id="PR01021">
    <property type="entry name" value="OMPADOMAIN"/>
</dbReference>
<dbReference type="InterPro" id="IPR050330">
    <property type="entry name" value="Bact_OuterMem_StrucFunc"/>
</dbReference>
<accession>A0ABW8NJA6</accession>
<comment type="subcellular location">
    <subcellularLocation>
        <location evidence="1">Cell outer membrane</location>
    </subcellularLocation>
</comment>
<feature type="transmembrane region" description="Helical" evidence="5">
    <location>
        <begin position="23"/>
        <end position="41"/>
    </location>
</feature>
<dbReference type="Pfam" id="PF00691">
    <property type="entry name" value="OmpA"/>
    <property type="match status" value="1"/>
</dbReference>
<evidence type="ECO:0000256" key="4">
    <source>
        <dbReference type="PROSITE-ProRule" id="PRU00473"/>
    </source>
</evidence>